<organism evidence="1 2">
    <name type="scientific">Congregibacter litoralis KT71</name>
    <dbReference type="NCBI Taxonomy" id="314285"/>
    <lineage>
        <taxon>Bacteria</taxon>
        <taxon>Pseudomonadati</taxon>
        <taxon>Pseudomonadota</taxon>
        <taxon>Gammaproteobacteria</taxon>
        <taxon>Cellvibrionales</taxon>
        <taxon>Halieaceae</taxon>
        <taxon>Congregibacter</taxon>
    </lineage>
</organism>
<proteinExistence type="predicted"/>
<dbReference type="HOGENOM" id="CLU_1173832_0_0_6"/>
<keyword evidence="1" id="KW-0808">Transferase</keyword>
<dbReference type="RefSeq" id="WP_008296394.1">
    <property type="nucleotide sequence ID" value="NZ_CM002299.1"/>
</dbReference>
<protein>
    <submittedName>
        <fullName evidence="1">Sulfotransferase family</fullName>
    </submittedName>
</protein>
<evidence type="ECO:0000313" key="2">
    <source>
        <dbReference type="Proteomes" id="UP000019205"/>
    </source>
</evidence>
<dbReference type="Gene3D" id="3.40.50.300">
    <property type="entry name" value="P-loop containing nucleotide triphosphate hydrolases"/>
    <property type="match status" value="1"/>
</dbReference>
<reference evidence="1 2" key="2">
    <citation type="journal article" date="2009" name="PLoS ONE">
        <title>The photosynthetic apparatus and its regulation in the aerobic gammaproteobacterium Congregibacter litoralis gen. nov., sp. nov.</title>
        <authorList>
            <person name="Spring S."/>
            <person name="Lunsdorf H."/>
            <person name="Fuchs B.M."/>
            <person name="Tindall B.J."/>
        </authorList>
    </citation>
    <scope>NUCLEOTIDE SEQUENCE [LARGE SCALE GENOMIC DNA]</scope>
    <source>
        <strain evidence="1">KT71</strain>
    </source>
</reference>
<gene>
    <name evidence="1" type="ORF">KT71_19769</name>
</gene>
<comment type="caution">
    <text evidence="1">The sequence shown here is derived from an EMBL/GenBank/DDBJ whole genome shotgun (WGS) entry which is preliminary data.</text>
</comment>
<sequence length="236" mass="27771">MPAKYLFILSPPYSGSTVLWRLLQTSSQVSALPDEGQKLPELRNMMRERPWDPDTVFDWELVSKTWYRYWDGDKAILLEKSPPHLCRSAILEQHFKPTHFICLMRDPLAICEALHRRNNMDWEAAAQRWIEWLTMHLEILERRPDSHLLYYEDMVARPRQTFTALASWLPELRDVDYRSAIEAHSVEGVQRRPLSDMNPQKLTRIAPDDIQRVVHVLQDYPSLLARTPYGALYLSS</sequence>
<dbReference type="OrthoDB" id="7067253at2"/>
<keyword evidence="2" id="KW-1185">Reference proteome</keyword>
<dbReference type="GO" id="GO:0016740">
    <property type="term" value="F:transferase activity"/>
    <property type="evidence" value="ECO:0007669"/>
    <property type="project" value="UniProtKB-KW"/>
</dbReference>
<name>A4AE60_9GAMM</name>
<dbReference type="InterPro" id="IPR027417">
    <property type="entry name" value="P-loop_NTPase"/>
</dbReference>
<dbReference type="Proteomes" id="UP000019205">
    <property type="component" value="Chromosome"/>
</dbReference>
<dbReference type="EMBL" id="AAOA02000002">
    <property type="protein sequence ID" value="EAQ95705.1"/>
    <property type="molecule type" value="Genomic_DNA"/>
</dbReference>
<reference evidence="1 2" key="1">
    <citation type="journal article" date="2007" name="Proc. Natl. Acad. Sci. U.S.A.">
        <title>Characterization of a marine gammaproteobacterium capable of aerobic anoxygenic photosynthesis.</title>
        <authorList>
            <person name="Fuchs B.M."/>
            <person name="Spring S."/>
            <person name="Teeling H."/>
            <person name="Quast C."/>
            <person name="Wulf J."/>
            <person name="Schattenhofer M."/>
            <person name="Yan S."/>
            <person name="Ferriera S."/>
            <person name="Johnson J."/>
            <person name="Glockner F.O."/>
            <person name="Amann R."/>
        </authorList>
    </citation>
    <scope>NUCLEOTIDE SEQUENCE [LARGE SCALE GENOMIC DNA]</scope>
    <source>
        <strain evidence="1">KT71</strain>
    </source>
</reference>
<accession>A4AE60</accession>
<dbReference type="Pfam" id="PF13469">
    <property type="entry name" value="Sulfotransfer_3"/>
    <property type="match status" value="1"/>
</dbReference>
<dbReference type="eggNOG" id="ENOG5033JX4">
    <property type="taxonomic scope" value="Bacteria"/>
</dbReference>
<dbReference type="STRING" id="314285.KT71_19769"/>
<evidence type="ECO:0000313" key="1">
    <source>
        <dbReference type="EMBL" id="EAQ95705.1"/>
    </source>
</evidence>
<dbReference type="AlphaFoldDB" id="A4AE60"/>
<dbReference type="SUPFAM" id="SSF52540">
    <property type="entry name" value="P-loop containing nucleoside triphosphate hydrolases"/>
    <property type="match status" value="1"/>
</dbReference>